<evidence type="ECO:0000313" key="4">
    <source>
        <dbReference type="Proteomes" id="UP000006352"/>
    </source>
</evidence>
<dbReference type="HOGENOM" id="CLU_013221_0_0_1"/>
<dbReference type="STRING" id="599839.J4I9V2"/>
<feature type="domain" description="Cryptic loci regulator 2 N-terminal" evidence="2">
    <location>
        <begin position="81"/>
        <end position="147"/>
    </location>
</feature>
<dbReference type="InterPro" id="IPR031915">
    <property type="entry name" value="Clr2_N"/>
</dbReference>
<dbReference type="GO" id="GO:0030466">
    <property type="term" value="P:silent mating-type cassette heterochromatin formation"/>
    <property type="evidence" value="ECO:0007669"/>
    <property type="project" value="TreeGrafter"/>
</dbReference>
<gene>
    <name evidence="3" type="ORF">FIBRA_03873</name>
</gene>
<dbReference type="PANTHER" id="PTHR38046">
    <property type="entry name" value="CRYPTIC LOCI REGULATOR 2"/>
    <property type="match status" value="1"/>
</dbReference>
<feature type="compositionally biased region" description="Basic and acidic residues" evidence="1">
    <location>
        <begin position="656"/>
        <end position="680"/>
    </location>
</feature>
<accession>J4I9V2</accession>
<evidence type="ECO:0000256" key="1">
    <source>
        <dbReference type="SAM" id="MobiDB-lite"/>
    </source>
</evidence>
<proteinExistence type="predicted"/>
<dbReference type="AlphaFoldDB" id="J4I9V2"/>
<dbReference type="PANTHER" id="PTHR38046:SF1">
    <property type="entry name" value="CRYPTIC LOCI REGULATOR 2"/>
    <property type="match status" value="1"/>
</dbReference>
<feature type="compositionally biased region" description="Polar residues" evidence="1">
    <location>
        <begin position="164"/>
        <end position="176"/>
    </location>
</feature>
<organism evidence="3 4">
    <name type="scientific">Fibroporia radiculosa</name>
    <dbReference type="NCBI Taxonomy" id="599839"/>
    <lineage>
        <taxon>Eukaryota</taxon>
        <taxon>Fungi</taxon>
        <taxon>Dikarya</taxon>
        <taxon>Basidiomycota</taxon>
        <taxon>Agaricomycotina</taxon>
        <taxon>Agaricomycetes</taxon>
        <taxon>Polyporales</taxon>
        <taxon>Fibroporiaceae</taxon>
        <taxon>Fibroporia</taxon>
    </lineage>
</organism>
<dbReference type="GO" id="GO:0070824">
    <property type="term" value="C:SHREC complex"/>
    <property type="evidence" value="ECO:0007669"/>
    <property type="project" value="InterPro"/>
</dbReference>
<dbReference type="Pfam" id="PF16761">
    <property type="entry name" value="Clr2_transil"/>
    <property type="match status" value="1"/>
</dbReference>
<protein>
    <recommendedName>
        <fullName evidence="2">Cryptic loci regulator 2 N-terminal domain-containing protein</fullName>
    </recommendedName>
</protein>
<dbReference type="EMBL" id="HE797050">
    <property type="protein sequence ID" value="CCM01806.1"/>
    <property type="molecule type" value="Genomic_DNA"/>
</dbReference>
<reference evidence="3 4" key="1">
    <citation type="journal article" date="2012" name="Appl. Environ. Microbiol.">
        <title>Short-read sequencing for genomic analysis of the brown rot fungus Fibroporia radiculosa.</title>
        <authorList>
            <person name="Tang J.D."/>
            <person name="Perkins A.D."/>
            <person name="Sonstegard T.S."/>
            <person name="Schroeder S.G."/>
            <person name="Burgess S.C."/>
            <person name="Diehl S.V."/>
        </authorList>
    </citation>
    <scope>NUCLEOTIDE SEQUENCE [LARGE SCALE GENOMIC DNA]</scope>
    <source>
        <strain evidence="3 4">TFFH 294</strain>
    </source>
</reference>
<evidence type="ECO:0000259" key="2">
    <source>
        <dbReference type="Pfam" id="PF16761"/>
    </source>
</evidence>
<dbReference type="InParanoid" id="J4I9V2"/>
<feature type="compositionally biased region" description="Polar residues" evidence="1">
    <location>
        <begin position="681"/>
        <end position="696"/>
    </location>
</feature>
<dbReference type="GO" id="GO:0031934">
    <property type="term" value="C:mating-type region heterochromatin"/>
    <property type="evidence" value="ECO:0007669"/>
    <property type="project" value="TreeGrafter"/>
</dbReference>
<name>J4I9V2_9APHY</name>
<dbReference type="Proteomes" id="UP000006352">
    <property type="component" value="Unassembled WGS sequence"/>
</dbReference>
<dbReference type="GO" id="GO:0033553">
    <property type="term" value="C:rDNA heterochromatin"/>
    <property type="evidence" value="ECO:0007669"/>
    <property type="project" value="TreeGrafter"/>
</dbReference>
<feature type="region of interest" description="Disordered" evidence="1">
    <location>
        <begin position="633"/>
        <end position="723"/>
    </location>
</feature>
<dbReference type="RefSeq" id="XP_012181089.1">
    <property type="nucleotide sequence ID" value="XM_012325699.1"/>
</dbReference>
<dbReference type="OrthoDB" id="2421327at2759"/>
<dbReference type="GeneID" id="24096717"/>
<sequence>MSARRLGSGKSIPDDATWIEFPRSDGDASLLPTNTERIVDAEGCVNFMRPVLIDEGAAATWRIGIGAHLAKRMGLPEGPKYVLKSFPTGYHMYDHNKGPAAAPRHDLYLCGSRNVNRFRSMNEFIPHAVWLFQDASLNRANCECKYCSKKPQRVVTDILELPTKNRSSATPSSTPNRVPRRHREVRTIKPPPYAAVRRAAKPFKQVTEPGPQQTLTPERDVDIRASHTQGEARRWFRKGELLWCVLDPPIMGPSPEQSIQYWPGLVEDVYVKSEGVKCPGSEGNNGDVDLSNLYVPEPEAESAPSPRQSHEPYVPPAGAENATLPWTVRQWNVYSMKLLAVTHEYVVSDHQLLPYLAQVPSEELLHAIQDELFQFLRTVPIEEMDTNLTKIYPFNPVSAGDSSNHEFVRERFKQAAAPYTLAVQIASHLMRFWGPTDDWECKFVIPPNLAGPAPNAPGSASAPSLHSLISHSMSNNAAADSTRAGARNTPDGVHKPAAMSAADFQTLKSRILGQPAQSADGSLTVSQTRYQGLWWGAERIWTDELVRLKLARRQFAPEGTDSVFPPSGPSDDTKQHAEKVECLADVSEKAMGASEKGLFLQLEGLLVVDVAKSDGSGTKKECRASGTLYELADEEWAEGPVPSGARPATTAGSEGGDSKGKGKGKGKEVVRDNVDPETERASTPQHAVRSSPSISQAGAGPSFMPGPSPLKAPPLSNPDPSVPMEETAAAAISQTVPSQQHSRKERMDDQLSHPILSTPYPLPEPPRGFRFRAIHSPDHEVVLSLSYISGRYYPHLFSHPLMAPVIENARNIPQEAGGLYASRHLWAMQGLLPGIHQAMESSAWKPSRKMMFTEADAEARDHFKALWDQIKYERQQAIDGVRDSPQRREQEIEIIDVDMLPSV</sequence>
<dbReference type="InterPro" id="IPR038986">
    <property type="entry name" value="Clr2"/>
</dbReference>
<keyword evidence="4" id="KW-1185">Reference proteome</keyword>
<feature type="region of interest" description="Disordered" evidence="1">
    <location>
        <begin position="163"/>
        <end position="183"/>
    </location>
</feature>
<feature type="compositionally biased region" description="Pro residues" evidence="1">
    <location>
        <begin position="704"/>
        <end position="721"/>
    </location>
</feature>
<evidence type="ECO:0000313" key="3">
    <source>
        <dbReference type="EMBL" id="CCM01806.1"/>
    </source>
</evidence>